<dbReference type="RefSeq" id="WP_035771425.1">
    <property type="nucleotide sequence ID" value="NZ_BAAACD010000007.1"/>
</dbReference>
<name>A0A1I2KXW3_9CLOT</name>
<dbReference type="AlphaFoldDB" id="A0A1I2KXW3"/>
<sequence length="132" mass="14644">MDELNLALKLKDEDMIMKIKVSKPVTTKDMINNFIGNLLVAGGDIANNIIMVLTKDSLYLAAIGHVAIGYAEEVRSVDKISLEDIEEFKVYDKDSTEIIEIKLKQGNISFTRDNSKGDNLALALSKVIDDLK</sequence>
<proteinExistence type="predicted"/>
<organism evidence="1 2">
    <name type="scientific">Clostridium cadaveris</name>
    <dbReference type="NCBI Taxonomy" id="1529"/>
    <lineage>
        <taxon>Bacteria</taxon>
        <taxon>Bacillati</taxon>
        <taxon>Bacillota</taxon>
        <taxon>Clostridia</taxon>
        <taxon>Eubacteriales</taxon>
        <taxon>Clostridiaceae</taxon>
        <taxon>Clostridium</taxon>
    </lineage>
</organism>
<protein>
    <recommendedName>
        <fullName evidence="3">YokE-like PH domain-containing protein</fullName>
    </recommendedName>
</protein>
<evidence type="ECO:0000313" key="2">
    <source>
        <dbReference type="Proteomes" id="UP000182135"/>
    </source>
</evidence>
<dbReference type="GeneID" id="90545681"/>
<evidence type="ECO:0000313" key="1">
    <source>
        <dbReference type="EMBL" id="SFF69746.1"/>
    </source>
</evidence>
<dbReference type="eggNOG" id="ENOG5030GSZ">
    <property type="taxonomic scope" value="Bacteria"/>
</dbReference>
<evidence type="ECO:0008006" key="3">
    <source>
        <dbReference type="Google" id="ProtNLM"/>
    </source>
</evidence>
<reference evidence="1 2" key="1">
    <citation type="submission" date="2016-10" db="EMBL/GenBank/DDBJ databases">
        <authorList>
            <person name="de Groot N.N."/>
        </authorList>
    </citation>
    <scope>NUCLEOTIDE SEQUENCE [LARGE SCALE GENOMIC DNA]</scope>
    <source>
        <strain evidence="1 2">NLAE-zl-G419</strain>
    </source>
</reference>
<accession>A0A1I2KXW3</accession>
<gene>
    <name evidence="1" type="ORF">SAMN04487885_10717</name>
</gene>
<dbReference type="EMBL" id="FOOE01000007">
    <property type="protein sequence ID" value="SFF69746.1"/>
    <property type="molecule type" value="Genomic_DNA"/>
</dbReference>
<dbReference type="Proteomes" id="UP000182135">
    <property type="component" value="Unassembled WGS sequence"/>
</dbReference>
<keyword evidence="2" id="KW-1185">Reference proteome</keyword>
<dbReference type="OrthoDB" id="1935877at2"/>